<dbReference type="SUPFAM" id="SSF57716">
    <property type="entry name" value="Glucocorticoid receptor-like (DNA-binding domain)"/>
    <property type="match status" value="1"/>
</dbReference>
<feature type="region of interest" description="Disordered" evidence="6">
    <location>
        <begin position="99"/>
        <end position="126"/>
    </location>
</feature>
<evidence type="ECO:0000313" key="10">
    <source>
        <dbReference type="RefSeq" id="XP_025408667.1"/>
    </source>
</evidence>
<keyword evidence="1" id="KW-0479">Metal-binding</keyword>
<feature type="region of interest" description="Disordered" evidence="6">
    <location>
        <begin position="184"/>
        <end position="230"/>
    </location>
</feature>
<feature type="domain" description="THAP-type" evidence="7">
    <location>
        <begin position="1"/>
        <end position="83"/>
    </location>
</feature>
<sequence length="230" mass="26448">MSVKGNHNACFICLRTPIKYPGISLHRFPSNLAQRLLWLEACGLAEEDYRSSRRVCSFHFRKECFHTTYIRKSLKPGSVPTIFTKKDFEDYKNSVLQKNELKKSKKKKKKKKIKKRNKKNKEESNETQTLFCPKSMIRYDNSPNGYKTVWVCRICLVFLFSEDAVNNHLSNCNISSDAETDQDIPLEQNKSNKSTVNNAGESSTSEYIPSCSSSEDESITMDDDSDNEVN</sequence>
<feature type="compositionally biased region" description="Basic residues" evidence="6">
    <location>
        <begin position="103"/>
        <end position="119"/>
    </location>
</feature>
<dbReference type="Gene3D" id="6.20.210.20">
    <property type="entry name" value="THAP domain"/>
    <property type="match status" value="1"/>
</dbReference>
<feature type="compositionally biased region" description="Polar residues" evidence="6">
    <location>
        <begin position="188"/>
        <end position="213"/>
    </location>
</feature>
<dbReference type="SMART" id="SM00980">
    <property type="entry name" value="THAP"/>
    <property type="match status" value="1"/>
</dbReference>
<gene>
    <name evidence="10" type="primary">LOC112682330</name>
    <name evidence="8" type="ORF">g.148933</name>
</gene>
<dbReference type="SMART" id="SM00692">
    <property type="entry name" value="DM3"/>
    <property type="match status" value="1"/>
</dbReference>
<dbReference type="PANTHER" id="PTHR46600:SF11">
    <property type="entry name" value="THAP DOMAIN-CONTAINING PROTEIN 10"/>
    <property type="match status" value="1"/>
</dbReference>
<keyword evidence="4 5" id="KW-0238">DNA-binding</keyword>
<evidence type="ECO:0000313" key="8">
    <source>
        <dbReference type="EMBL" id="MBY78474.1"/>
    </source>
</evidence>
<evidence type="ECO:0000256" key="1">
    <source>
        <dbReference type="ARBA" id="ARBA00022723"/>
    </source>
</evidence>
<proteinExistence type="predicted"/>
<reference evidence="8" key="1">
    <citation type="submission" date="2018-04" db="EMBL/GenBank/DDBJ databases">
        <title>Transcriptome assembly of Sipha flava.</title>
        <authorList>
            <person name="Scully E.D."/>
            <person name="Geib S.M."/>
            <person name="Palmer N.A."/>
            <person name="Koch K."/>
            <person name="Bradshaw J."/>
            <person name="Heng-Moss T."/>
            <person name="Sarath G."/>
        </authorList>
    </citation>
    <scope>NUCLEOTIDE SEQUENCE</scope>
</reference>
<accession>A0A2S2QL73</accession>
<evidence type="ECO:0000259" key="7">
    <source>
        <dbReference type="PROSITE" id="PS50950"/>
    </source>
</evidence>
<dbReference type="RefSeq" id="XP_025408667.1">
    <property type="nucleotide sequence ID" value="XM_025552882.1"/>
</dbReference>
<dbReference type="GO" id="GO:0043565">
    <property type="term" value="F:sequence-specific DNA binding"/>
    <property type="evidence" value="ECO:0007669"/>
    <property type="project" value="InterPro"/>
</dbReference>
<feature type="compositionally biased region" description="Acidic residues" evidence="6">
    <location>
        <begin position="214"/>
        <end position="230"/>
    </location>
</feature>
<keyword evidence="9" id="KW-1185">Reference proteome</keyword>
<dbReference type="InterPro" id="IPR026516">
    <property type="entry name" value="THAP1/10"/>
</dbReference>
<evidence type="ECO:0000256" key="4">
    <source>
        <dbReference type="ARBA" id="ARBA00023125"/>
    </source>
</evidence>
<reference evidence="10" key="2">
    <citation type="submission" date="2025-04" db="UniProtKB">
        <authorList>
            <consortium name="RefSeq"/>
        </authorList>
    </citation>
    <scope>IDENTIFICATION</scope>
    <source>
        <tissue evidence="10">Whole body</tissue>
    </source>
</reference>
<evidence type="ECO:0000256" key="6">
    <source>
        <dbReference type="SAM" id="MobiDB-lite"/>
    </source>
</evidence>
<keyword evidence="2 5" id="KW-0863">Zinc-finger</keyword>
<evidence type="ECO:0000256" key="3">
    <source>
        <dbReference type="ARBA" id="ARBA00022833"/>
    </source>
</evidence>
<dbReference type="PANTHER" id="PTHR46600">
    <property type="entry name" value="THAP DOMAIN-CONTAINING"/>
    <property type="match status" value="1"/>
</dbReference>
<dbReference type="GeneID" id="112682330"/>
<dbReference type="GO" id="GO:0008270">
    <property type="term" value="F:zinc ion binding"/>
    <property type="evidence" value="ECO:0007669"/>
    <property type="project" value="UniProtKB-KW"/>
</dbReference>
<evidence type="ECO:0000256" key="5">
    <source>
        <dbReference type="PROSITE-ProRule" id="PRU00309"/>
    </source>
</evidence>
<organism evidence="8">
    <name type="scientific">Sipha flava</name>
    <name type="common">yellow sugarcane aphid</name>
    <dbReference type="NCBI Taxonomy" id="143950"/>
    <lineage>
        <taxon>Eukaryota</taxon>
        <taxon>Metazoa</taxon>
        <taxon>Ecdysozoa</taxon>
        <taxon>Arthropoda</taxon>
        <taxon>Hexapoda</taxon>
        <taxon>Insecta</taxon>
        <taxon>Pterygota</taxon>
        <taxon>Neoptera</taxon>
        <taxon>Paraneoptera</taxon>
        <taxon>Hemiptera</taxon>
        <taxon>Sternorrhyncha</taxon>
        <taxon>Aphidomorpha</taxon>
        <taxon>Aphidoidea</taxon>
        <taxon>Aphididae</taxon>
        <taxon>Sipha</taxon>
    </lineage>
</organism>
<dbReference type="InterPro" id="IPR006612">
    <property type="entry name" value="THAP_Znf"/>
</dbReference>
<dbReference type="InterPro" id="IPR038441">
    <property type="entry name" value="THAP_Znf_sf"/>
</dbReference>
<dbReference type="AlphaFoldDB" id="A0A2S2QL73"/>
<name>A0A2S2QL73_9HEMI</name>
<evidence type="ECO:0000313" key="9">
    <source>
        <dbReference type="Proteomes" id="UP000694846"/>
    </source>
</evidence>
<dbReference type="EMBL" id="GGMS01009271">
    <property type="protein sequence ID" value="MBY78474.1"/>
    <property type="molecule type" value="Transcribed_RNA"/>
</dbReference>
<protein>
    <submittedName>
        <fullName evidence="10">Uncharacterized protein LOC112682330</fullName>
    </submittedName>
</protein>
<dbReference type="Pfam" id="PF05485">
    <property type="entry name" value="THAP"/>
    <property type="match status" value="1"/>
</dbReference>
<dbReference type="Proteomes" id="UP000694846">
    <property type="component" value="Unplaced"/>
</dbReference>
<keyword evidence="3" id="KW-0862">Zinc</keyword>
<dbReference type="PROSITE" id="PS50950">
    <property type="entry name" value="ZF_THAP"/>
    <property type="match status" value="1"/>
</dbReference>
<evidence type="ECO:0000256" key="2">
    <source>
        <dbReference type="ARBA" id="ARBA00022771"/>
    </source>
</evidence>
<dbReference type="OrthoDB" id="6630755at2759"/>